<dbReference type="Proteomes" id="UP000228380">
    <property type="component" value="Chromosome 14"/>
</dbReference>
<evidence type="ECO:0000313" key="3">
    <source>
        <dbReference type="RefSeq" id="XP_008807498.3"/>
    </source>
</evidence>
<reference evidence="2" key="1">
    <citation type="journal article" date="2019" name="Nat. Commun.">
        <title>Genome-wide association mapping of date palm fruit traits.</title>
        <authorList>
            <person name="Hazzouri K.M."/>
            <person name="Gros-Balthazard M."/>
            <person name="Flowers J.M."/>
            <person name="Copetti D."/>
            <person name="Lemansour A."/>
            <person name="Lebrun M."/>
            <person name="Masmoudi K."/>
            <person name="Ferrand S."/>
            <person name="Dhar M.I."/>
            <person name="Fresquez Z.A."/>
            <person name="Rosas U."/>
            <person name="Zhang J."/>
            <person name="Talag J."/>
            <person name="Lee S."/>
            <person name="Kudrna D."/>
            <person name="Powell R.F."/>
            <person name="Leitch I.J."/>
            <person name="Krueger R.R."/>
            <person name="Wing R.A."/>
            <person name="Amiri K.M.A."/>
            <person name="Purugganan M.D."/>
        </authorList>
    </citation>
    <scope>NUCLEOTIDE SEQUENCE [LARGE SCALE GENOMIC DNA]</scope>
    <source>
        <strain evidence="2">cv. Khalas</strain>
    </source>
</reference>
<accession>A0A8B7CVT0</accession>
<dbReference type="AlphaFoldDB" id="A0A8B7CVT0"/>
<organism evidence="2 3">
    <name type="scientific">Phoenix dactylifera</name>
    <name type="common">Date palm</name>
    <dbReference type="NCBI Taxonomy" id="42345"/>
    <lineage>
        <taxon>Eukaryota</taxon>
        <taxon>Viridiplantae</taxon>
        <taxon>Streptophyta</taxon>
        <taxon>Embryophyta</taxon>
        <taxon>Tracheophyta</taxon>
        <taxon>Spermatophyta</taxon>
        <taxon>Magnoliopsida</taxon>
        <taxon>Liliopsida</taxon>
        <taxon>Arecaceae</taxon>
        <taxon>Coryphoideae</taxon>
        <taxon>Phoeniceae</taxon>
        <taxon>Phoenix</taxon>
    </lineage>
</organism>
<evidence type="ECO:0000313" key="2">
    <source>
        <dbReference type="Proteomes" id="UP000228380"/>
    </source>
</evidence>
<dbReference type="OrthoDB" id="10571716at2759"/>
<evidence type="ECO:0000256" key="1">
    <source>
        <dbReference type="SAM" id="MobiDB-lite"/>
    </source>
</evidence>
<proteinExistence type="predicted"/>
<feature type="region of interest" description="Disordered" evidence="1">
    <location>
        <begin position="1"/>
        <end position="22"/>
    </location>
</feature>
<reference evidence="3" key="2">
    <citation type="submission" date="2025-08" db="UniProtKB">
        <authorList>
            <consortium name="RefSeq"/>
        </authorList>
    </citation>
    <scope>IDENTIFICATION</scope>
    <source>
        <tissue evidence="3">Young leaves</tissue>
    </source>
</reference>
<name>A0A8B7CVT0_PHODC</name>
<dbReference type="RefSeq" id="XP_008807498.3">
    <property type="nucleotide sequence ID" value="XM_008809276.4"/>
</dbReference>
<dbReference type="GeneID" id="103719847"/>
<keyword evidence="2" id="KW-1185">Reference proteome</keyword>
<sequence length="153" mass="14760">MGNQHGDMATGVSRVGSQGGGGSVRDIYDWEGECSGIYRSGARGSRNVGANHGPGLGGGGGNVGAIYGSGAGGGGNVGSIYRDVEGREGNVAAIYRHAGAGGGSNHRAGRSLRGNIGAIYAPGARSTGGNIDEIFLPGPGSGGTVGGSSRDGV</sequence>
<protein>
    <submittedName>
        <fullName evidence="3">Keratin, type I cytoskeletal 9-like</fullName>
    </submittedName>
</protein>
<gene>
    <name evidence="3" type="primary">LOC103719847</name>
</gene>
<dbReference type="KEGG" id="pda:103719847"/>